<evidence type="ECO:0000256" key="8">
    <source>
        <dbReference type="HAMAP-Rule" id="MF_00530"/>
    </source>
</evidence>
<dbReference type="InterPro" id="IPR020546">
    <property type="entry name" value="ATP_synth_F1_dsu/esu_N"/>
</dbReference>
<dbReference type="Pfam" id="PF02823">
    <property type="entry name" value="ATP-synt_DE_N"/>
    <property type="match status" value="1"/>
</dbReference>
<evidence type="ECO:0000256" key="2">
    <source>
        <dbReference type="ARBA" id="ARBA00005712"/>
    </source>
</evidence>
<dbReference type="Gene3D" id="2.60.15.10">
    <property type="entry name" value="F0F1 ATP synthase delta/epsilon subunit, N-terminal"/>
    <property type="match status" value="1"/>
</dbReference>
<keyword evidence="3 8" id="KW-0813">Transport</keyword>
<dbReference type="GO" id="GO:0012505">
    <property type="term" value="C:endomembrane system"/>
    <property type="evidence" value="ECO:0007669"/>
    <property type="project" value="UniProtKB-SubCell"/>
</dbReference>
<keyword evidence="7 8" id="KW-0066">ATP synthesis</keyword>
<comment type="caution">
    <text evidence="11">The sequence shown here is derived from an EMBL/GenBank/DDBJ whole genome shotgun (WGS) entry which is preliminary data.</text>
</comment>
<sequence length="139" mass="15517">MAKLKLIIITPKNIALEKEIDGVTLPSSEGEMTILPRHINLFALLEEGVVHYWTGEDGEYLAIGGGYVETDGEEVKLLVSKAYGQEAIDIEQTQEALVDAKERMKSAKSEDARKEVSSLLRRSIVDSKLLKKKRRQSSM</sequence>
<evidence type="ECO:0000256" key="1">
    <source>
        <dbReference type="ARBA" id="ARBA00004184"/>
    </source>
</evidence>
<evidence type="ECO:0000256" key="7">
    <source>
        <dbReference type="ARBA" id="ARBA00023310"/>
    </source>
</evidence>
<dbReference type="AlphaFoldDB" id="A0A2M7BSC7"/>
<dbReference type="EMBL" id="PEVA01000127">
    <property type="protein sequence ID" value="PIV08398.1"/>
    <property type="molecule type" value="Genomic_DNA"/>
</dbReference>
<evidence type="ECO:0000256" key="5">
    <source>
        <dbReference type="ARBA" id="ARBA00023136"/>
    </source>
</evidence>
<keyword evidence="6 8" id="KW-0139">CF(1)</keyword>
<keyword evidence="5 8" id="KW-0472">Membrane</keyword>
<evidence type="ECO:0000313" key="12">
    <source>
        <dbReference type="Proteomes" id="UP000230119"/>
    </source>
</evidence>
<comment type="similarity">
    <text evidence="2 8 9">Belongs to the ATPase epsilon chain family.</text>
</comment>
<dbReference type="GO" id="GO:0045259">
    <property type="term" value="C:proton-transporting ATP synthase complex"/>
    <property type="evidence" value="ECO:0007669"/>
    <property type="project" value="UniProtKB-KW"/>
</dbReference>
<name>A0A2M7BSC7_9BACT</name>
<evidence type="ECO:0000256" key="4">
    <source>
        <dbReference type="ARBA" id="ARBA00023065"/>
    </source>
</evidence>
<accession>A0A2M7BSC7</accession>
<dbReference type="CDD" id="cd12152">
    <property type="entry name" value="F1-ATPase_delta"/>
    <property type="match status" value="1"/>
</dbReference>
<evidence type="ECO:0000256" key="6">
    <source>
        <dbReference type="ARBA" id="ARBA00023196"/>
    </source>
</evidence>
<dbReference type="SUPFAM" id="SSF51344">
    <property type="entry name" value="Epsilon subunit of F1F0-ATP synthase N-terminal domain"/>
    <property type="match status" value="1"/>
</dbReference>
<comment type="subunit">
    <text evidence="8 9">F-type ATPases have 2 components, CF(1) - the catalytic core - and CF(0) - the membrane proton channel. CF(1) has five subunits: alpha(3), beta(3), gamma(1), delta(1), epsilon(1). CF(0) has three main subunits: a, b and c.</text>
</comment>
<organism evidence="11 12">
    <name type="scientific">Candidatus Roizmanbacteria bacterium CG03_land_8_20_14_0_80_39_12</name>
    <dbReference type="NCBI Taxonomy" id="1974847"/>
    <lineage>
        <taxon>Bacteria</taxon>
        <taxon>Candidatus Roizmaniibacteriota</taxon>
    </lineage>
</organism>
<protein>
    <recommendedName>
        <fullName evidence="8">ATP synthase epsilon chain</fullName>
    </recommendedName>
    <alternativeName>
        <fullName evidence="8">ATP synthase F1 sector epsilon subunit</fullName>
    </alternativeName>
    <alternativeName>
        <fullName evidence="8">F-ATPase epsilon subunit</fullName>
    </alternativeName>
</protein>
<gene>
    <name evidence="8 11" type="primary">atpC</name>
    <name evidence="11" type="ORF">COS52_02935</name>
</gene>
<comment type="function">
    <text evidence="8">Produces ATP from ADP in the presence of a proton gradient across the membrane.</text>
</comment>
<dbReference type="HAMAP" id="MF_00530">
    <property type="entry name" value="ATP_synth_epsil_bac"/>
    <property type="match status" value="1"/>
</dbReference>
<dbReference type="GO" id="GO:0005886">
    <property type="term" value="C:plasma membrane"/>
    <property type="evidence" value="ECO:0007669"/>
    <property type="project" value="UniProtKB-SubCell"/>
</dbReference>
<keyword evidence="8" id="KW-0375">Hydrogen ion transport</keyword>
<feature type="domain" description="ATP synthase F1 complex delta/epsilon subunit N-terminal" evidence="10">
    <location>
        <begin position="4"/>
        <end position="82"/>
    </location>
</feature>
<dbReference type="GO" id="GO:0005524">
    <property type="term" value="F:ATP binding"/>
    <property type="evidence" value="ECO:0007669"/>
    <property type="project" value="UniProtKB-UniRule"/>
</dbReference>
<dbReference type="Proteomes" id="UP000230119">
    <property type="component" value="Unassembled WGS sequence"/>
</dbReference>
<dbReference type="GO" id="GO:0046933">
    <property type="term" value="F:proton-transporting ATP synthase activity, rotational mechanism"/>
    <property type="evidence" value="ECO:0007669"/>
    <property type="project" value="UniProtKB-UniRule"/>
</dbReference>
<evidence type="ECO:0000256" key="9">
    <source>
        <dbReference type="RuleBase" id="RU003656"/>
    </source>
</evidence>
<dbReference type="InterPro" id="IPR001469">
    <property type="entry name" value="ATP_synth_F1_dsu/esu"/>
</dbReference>
<evidence type="ECO:0000259" key="10">
    <source>
        <dbReference type="Pfam" id="PF02823"/>
    </source>
</evidence>
<reference evidence="12" key="1">
    <citation type="submission" date="2017-09" db="EMBL/GenBank/DDBJ databases">
        <title>Depth-based differentiation of microbial function through sediment-hosted aquifers and enrichment of novel symbionts in the deep terrestrial subsurface.</title>
        <authorList>
            <person name="Probst A.J."/>
            <person name="Ladd B."/>
            <person name="Jarett J.K."/>
            <person name="Geller-Mcgrath D.E."/>
            <person name="Sieber C.M.K."/>
            <person name="Emerson J.B."/>
            <person name="Anantharaman K."/>
            <person name="Thomas B.C."/>
            <person name="Malmstrom R."/>
            <person name="Stieglmeier M."/>
            <person name="Klingl A."/>
            <person name="Woyke T."/>
            <person name="Ryan C.M."/>
            <person name="Banfield J.F."/>
        </authorList>
    </citation>
    <scope>NUCLEOTIDE SEQUENCE [LARGE SCALE GENOMIC DNA]</scope>
</reference>
<keyword evidence="8" id="KW-1003">Cell membrane</keyword>
<comment type="subcellular location">
    <subcellularLocation>
        <location evidence="8">Cell membrane</location>
        <topology evidence="8">Peripheral membrane protein</topology>
    </subcellularLocation>
    <subcellularLocation>
        <location evidence="1">Endomembrane system</location>
        <topology evidence="1">Peripheral membrane protein</topology>
    </subcellularLocation>
</comment>
<evidence type="ECO:0000256" key="3">
    <source>
        <dbReference type="ARBA" id="ARBA00022448"/>
    </source>
</evidence>
<dbReference type="PANTHER" id="PTHR13822:SF10">
    <property type="entry name" value="ATP SYNTHASE EPSILON CHAIN, CHLOROPLASTIC"/>
    <property type="match status" value="1"/>
</dbReference>
<evidence type="ECO:0000313" key="11">
    <source>
        <dbReference type="EMBL" id="PIV08398.1"/>
    </source>
</evidence>
<keyword evidence="4 8" id="KW-0406">Ion transport</keyword>
<dbReference type="NCBIfam" id="TIGR01216">
    <property type="entry name" value="ATP_synt_epsi"/>
    <property type="match status" value="1"/>
</dbReference>
<dbReference type="PANTHER" id="PTHR13822">
    <property type="entry name" value="ATP SYNTHASE DELTA/EPSILON CHAIN"/>
    <property type="match status" value="1"/>
</dbReference>
<proteinExistence type="inferred from homology"/>
<dbReference type="InterPro" id="IPR036771">
    <property type="entry name" value="ATPsynth_dsu/esu_N"/>
</dbReference>